<sequence>MQERSVAHSTFTIERSYPAAPGRVFAALADPAKKRRWFVENEASVFEEFTMDFRVGGQERIRSRIGSGPYVGVPCTNDTTYLDIVLDRRIVLAYSMTLGEQRISSSLATFELLAAEAGTVLLFTEQAAFFEGADGPAMREEGWRLLLDHLAKELS</sequence>
<evidence type="ECO:0000256" key="1">
    <source>
        <dbReference type="ARBA" id="ARBA00006817"/>
    </source>
</evidence>
<evidence type="ECO:0000259" key="2">
    <source>
        <dbReference type="Pfam" id="PF08327"/>
    </source>
</evidence>
<dbReference type="InterPro" id="IPR023393">
    <property type="entry name" value="START-like_dom_sf"/>
</dbReference>
<feature type="domain" description="Activator of Hsp90 ATPase homologue 1/2-like C-terminal" evidence="2">
    <location>
        <begin position="19"/>
        <end position="154"/>
    </location>
</feature>
<comment type="similarity">
    <text evidence="1">Belongs to the AHA1 family.</text>
</comment>
<organism evidence="3 4">
    <name type="scientific">Paracidobacterium acidisoli</name>
    <dbReference type="NCBI Taxonomy" id="2303751"/>
    <lineage>
        <taxon>Bacteria</taxon>
        <taxon>Pseudomonadati</taxon>
        <taxon>Acidobacteriota</taxon>
        <taxon>Terriglobia</taxon>
        <taxon>Terriglobales</taxon>
        <taxon>Acidobacteriaceae</taxon>
        <taxon>Paracidobacterium</taxon>
    </lineage>
</organism>
<dbReference type="EMBL" id="QVQT01000003">
    <property type="protein sequence ID" value="RFU16911.1"/>
    <property type="molecule type" value="Genomic_DNA"/>
</dbReference>
<evidence type="ECO:0000313" key="3">
    <source>
        <dbReference type="EMBL" id="RFU16911.1"/>
    </source>
</evidence>
<dbReference type="OrthoDB" id="9803476at2"/>
<dbReference type="AlphaFoldDB" id="A0A372IQ83"/>
<dbReference type="SUPFAM" id="SSF55961">
    <property type="entry name" value="Bet v1-like"/>
    <property type="match status" value="1"/>
</dbReference>
<accession>A0A372IQ83</accession>
<proteinExistence type="inferred from homology"/>
<keyword evidence="4" id="KW-1185">Reference proteome</keyword>
<evidence type="ECO:0000313" key="4">
    <source>
        <dbReference type="Proteomes" id="UP000264702"/>
    </source>
</evidence>
<gene>
    <name evidence="3" type="ORF">D0Y96_09255</name>
</gene>
<dbReference type="Pfam" id="PF08327">
    <property type="entry name" value="AHSA1"/>
    <property type="match status" value="1"/>
</dbReference>
<protein>
    <submittedName>
        <fullName evidence="3">Polyketide cyclase</fullName>
    </submittedName>
</protein>
<dbReference type="RefSeq" id="WP_117299080.1">
    <property type="nucleotide sequence ID" value="NZ_QVQT02000003.1"/>
</dbReference>
<dbReference type="Gene3D" id="3.30.530.20">
    <property type="match status" value="1"/>
</dbReference>
<comment type="caution">
    <text evidence="3">The sequence shown here is derived from an EMBL/GenBank/DDBJ whole genome shotgun (WGS) entry which is preliminary data.</text>
</comment>
<reference evidence="3 4" key="1">
    <citation type="submission" date="2018-08" db="EMBL/GenBank/DDBJ databases">
        <title>Acidipila sp. 4G-K13, an acidobacterium isolated from forest soil.</title>
        <authorList>
            <person name="Gao Z.-H."/>
            <person name="Qiu L.-H."/>
        </authorList>
    </citation>
    <scope>NUCLEOTIDE SEQUENCE [LARGE SCALE GENOMIC DNA]</scope>
    <source>
        <strain evidence="3 4">4G-K13</strain>
    </source>
</reference>
<dbReference type="Proteomes" id="UP000264702">
    <property type="component" value="Unassembled WGS sequence"/>
</dbReference>
<name>A0A372IQ83_9BACT</name>
<dbReference type="InterPro" id="IPR013538">
    <property type="entry name" value="ASHA1/2-like_C"/>
</dbReference>
<dbReference type="CDD" id="cd08900">
    <property type="entry name" value="SRPBCC_CalC_Aha1-like_7"/>
    <property type="match status" value="1"/>
</dbReference>